<dbReference type="HOGENOM" id="CLU_3190856_0_0_6"/>
<dbReference type="EMBL" id="FO704551">
    <property type="protein sequence ID" value="CDG21750.1"/>
    <property type="molecule type" value="Genomic_DNA"/>
</dbReference>
<organism evidence="1 2">
    <name type="scientific">Xenorhabdus poinarii G6</name>
    <dbReference type="NCBI Taxonomy" id="1354304"/>
    <lineage>
        <taxon>Bacteria</taxon>
        <taxon>Pseudomonadati</taxon>
        <taxon>Pseudomonadota</taxon>
        <taxon>Gammaproteobacteria</taxon>
        <taxon>Enterobacterales</taxon>
        <taxon>Morganellaceae</taxon>
        <taxon>Xenorhabdus</taxon>
    </lineage>
</organism>
<dbReference type="AlphaFoldDB" id="A0A068R6N7"/>
<name>A0A068R6N7_9GAMM</name>
<dbReference type="Proteomes" id="UP000032735">
    <property type="component" value="Chromosome"/>
</dbReference>
<evidence type="ECO:0000313" key="2">
    <source>
        <dbReference type="Proteomes" id="UP000032735"/>
    </source>
</evidence>
<keyword evidence="2" id="KW-1185">Reference proteome</keyword>
<accession>A0A068R6N7</accession>
<gene>
    <name evidence="1" type="ORF">XPG1_2095</name>
</gene>
<evidence type="ECO:0000313" key="1">
    <source>
        <dbReference type="EMBL" id="CDG21750.1"/>
    </source>
</evidence>
<protein>
    <submittedName>
        <fullName evidence="1">Uncharacterized protein</fullName>
    </submittedName>
</protein>
<dbReference type="KEGG" id="xpo:XPG1_2095"/>
<sequence>MLCLYVEHAENAFCEKYGYTFRFINEVNHKSQVFTFHSLLCIRPPN</sequence>
<reference evidence="1 2" key="1">
    <citation type="submission" date="2013-07" db="EMBL/GenBank/DDBJ databases">
        <authorList>
            <person name="Genoscope - CEA"/>
        </authorList>
    </citation>
    <scope>NUCLEOTIDE SEQUENCE [LARGE SCALE GENOMIC DNA]</scope>
    <source>
        <strain evidence="1 2">G6</strain>
    </source>
</reference>
<proteinExistence type="predicted"/>